<dbReference type="EMBL" id="LR796898">
    <property type="protein sequence ID" value="CAB4172741.1"/>
    <property type="molecule type" value="Genomic_DNA"/>
</dbReference>
<organism evidence="1">
    <name type="scientific">uncultured Caudovirales phage</name>
    <dbReference type="NCBI Taxonomy" id="2100421"/>
    <lineage>
        <taxon>Viruses</taxon>
        <taxon>Duplodnaviria</taxon>
        <taxon>Heunggongvirae</taxon>
        <taxon>Uroviricota</taxon>
        <taxon>Caudoviricetes</taxon>
        <taxon>Peduoviridae</taxon>
        <taxon>Maltschvirus</taxon>
        <taxon>Maltschvirus maltsch</taxon>
    </lineage>
</organism>
<gene>
    <name evidence="3" type="ORF">UFOVP1373_11</name>
    <name evidence="1" type="ORF">UFOVP518_27</name>
    <name evidence="2" type="ORF">UFOVP941_16</name>
</gene>
<evidence type="ECO:0000313" key="1">
    <source>
        <dbReference type="EMBL" id="CAB4147411.1"/>
    </source>
</evidence>
<dbReference type="EMBL" id="LR796478">
    <property type="protein sequence ID" value="CAB4147411.1"/>
    <property type="molecule type" value="Genomic_DNA"/>
</dbReference>
<evidence type="ECO:0000313" key="2">
    <source>
        <dbReference type="EMBL" id="CAB4172741.1"/>
    </source>
</evidence>
<evidence type="ECO:0000313" key="3">
    <source>
        <dbReference type="EMBL" id="CAB4202346.1"/>
    </source>
</evidence>
<dbReference type="EMBL" id="LR797315">
    <property type="protein sequence ID" value="CAB4202346.1"/>
    <property type="molecule type" value="Genomic_DNA"/>
</dbReference>
<sequence length="152" mass="16924">MFGAIKNVLKNVRKLDGKKILHDSLDNSQIQSDIIGLNTDEQLFKQGVFADGKPTGDYATNTIYGTPFYKGKIEKNQPYDHLTFKDTGAFYGSFKFINGQDGFVITANTKIHGKDLQESNGKIVGLTDESISTVREWVAPICIAKTKEILFK</sequence>
<protein>
    <submittedName>
        <fullName evidence="1">Uncharacterized protein</fullName>
    </submittedName>
</protein>
<reference evidence="1" key="1">
    <citation type="submission" date="2020-04" db="EMBL/GenBank/DDBJ databases">
        <authorList>
            <person name="Chiriac C."/>
            <person name="Salcher M."/>
            <person name="Ghai R."/>
            <person name="Kavagutti S V."/>
        </authorList>
    </citation>
    <scope>NUCLEOTIDE SEQUENCE</scope>
</reference>
<accession>A0A6J5MN34</accession>
<name>A0A6J5MN34_9CAUD</name>
<proteinExistence type="predicted"/>